<evidence type="ECO:0000313" key="11">
    <source>
        <dbReference type="Proteomes" id="UP000238356"/>
    </source>
</evidence>
<dbReference type="PROSITE" id="PS00086">
    <property type="entry name" value="CYTOCHROME_P450"/>
    <property type="match status" value="1"/>
</dbReference>
<dbReference type="GO" id="GO:0005506">
    <property type="term" value="F:iron ion binding"/>
    <property type="evidence" value="ECO:0007669"/>
    <property type="project" value="InterPro"/>
</dbReference>
<dbReference type="GO" id="GO:0016125">
    <property type="term" value="P:sterol metabolic process"/>
    <property type="evidence" value="ECO:0007669"/>
    <property type="project" value="TreeGrafter"/>
</dbReference>
<dbReference type="PRINTS" id="PR00385">
    <property type="entry name" value="P450"/>
</dbReference>
<dbReference type="GO" id="GO:0016705">
    <property type="term" value="F:oxidoreductase activity, acting on paired donors, with incorporation or reduction of molecular oxygen"/>
    <property type="evidence" value="ECO:0007669"/>
    <property type="project" value="InterPro"/>
</dbReference>
<organism evidence="10 11">
    <name type="scientific">Nocardia nova</name>
    <dbReference type="NCBI Taxonomy" id="37330"/>
    <lineage>
        <taxon>Bacteria</taxon>
        <taxon>Bacillati</taxon>
        <taxon>Actinomycetota</taxon>
        <taxon>Actinomycetes</taxon>
        <taxon>Mycobacteriales</taxon>
        <taxon>Nocardiaceae</taxon>
        <taxon>Nocardia</taxon>
    </lineage>
</organism>
<dbReference type="Proteomes" id="UP000238356">
    <property type="component" value="Unassembled WGS sequence"/>
</dbReference>
<dbReference type="SUPFAM" id="SSF48264">
    <property type="entry name" value="Cytochrome P450"/>
    <property type="match status" value="1"/>
</dbReference>
<dbReference type="AlphaFoldDB" id="A0A2S6A610"/>
<dbReference type="Gene3D" id="1.10.630.10">
    <property type="entry name" value="Cytochrome P450"/>
    <property type="match status" value="1"/>
</dbReference>
<protein>
    <submittedName>
        <fullName evidence="10">Cytochrome P450</fullName>
    </submittedName>
</protein>
<evidence type="ECO:0000256" key="8">
    <source>
        <dbReference type="PIRSR" id="PIRSR602403-1"/>
    </source>
</evidence>
<sequence length="444" mass="49790">MTLLMHDRAGVPGMPGDSGLPLIGYTLQLAQGTILTGESRYRRHGPVSWSRALGMTSVQAMGPDACGEVLRNRDQAYANGPGWSTLIGPFFHGGLMLMDFDEHHRHRRIMQSAFTPQRLAGYLGPMNETIAAGLRRWPSSGTLRFHPLIKQLTLDVATRTFTGTPLGPETDRVNTAFTDTVAATTAALRLPVPGTRWSRGLSGRRVLERYLAPRLADKRAGDGNDLFSALCHAVGPDGERFTDSEIVDHMVFLLMAAHDTATATMTTMAYYLARHPEWQERCREESRALGVDAIDYADLDRLESLDLVMKEAMRIITPVPTVIRKTVRETELLGYRIPADTLVGVMLWHLHHMPELWPEPDRFDPERFAEPRREDKSHRYAYLPFGHGVHKCIGMYFGGMEVKAAMHQLLLRQRWSVDPDYRMPVLLRPLPKPGDGLPIRVSPA</sequence>
<comment type="similarity">
    <text evidence="2 9">Belongs to the cytochrome P450 family.</text>
</comment>
<dbReference type="InterPro" id="IPR002403">
    <property type="entry name" value="Cyt_P450_E_grp-IV"/>
</dbReference>
<evidence type="ECO:0000313" key="10">
    <source>
        <dbReference type="EMBL" id="PPJ27767.1"/>
    </source>
</evidence>
<name>A0A2S6A610_9NOCA</name>
<accession>A0A2S6A610</accession>
<keyword evidence="5 9" id="KW-0560">Oxidoreductase</keyword>
<dbReference type="PANTHER" id="PTHR24286:SF24">
    <property type="entry name" value="LANOSTEROL 14-ALPHA DEMETHYLASE"/>
    <property type="match status" value="1"/>
</dbReference>
<dbReference type="InterPro" id="IPR001128">
    <property type="entry name" value="Cyt_P450"/>
</dbReference>
<dbReference type="PANTHER" id="PTHR24286">
    <property type="entry name" value="CYTOCHROME P450 26"/>
    <property type="match status" value="1"/>
</dbReference>
<comment type="cofactor">
    <cofactor evidence="1 8">
        <name>heme</name>
        <dbReference type="ChEBI" id="CHEBI:30413"/>
    </cofactor>
</comment>
<keyword evidence="3 8" id="KW-0349">Heme</keyword>
<dbReference type="EMBL" id="PSZD01000009">
    <property type="protein sequence ID" value="PPJ27767.1"/>
    <property type="molecule type" value="Genomic_DNA"/>
</dbReference>
<keyword evidence="11" id="KW-1185">Reference proteome</keyword>
<dbReference type="GO" id="GO:0004497">
    <property type="term" value="F:monooxygenase activity"/>
    <property type="evidence" value="ECO:0007669"/>
    <property type="project" value="UniProtKB-KW"/>
</dbReference>
<dbReference type="InterPro" id="IPR036396">
    <property type="entry name" value="Cyt_P450_sf"/>
</dbReference>
<feature type="binding site" description="axial binding residue" evidence="8">
    <location>
        <position position="392"/>
    </location>
    <ligand>
        <name>heme</name>
        <dbReference type="ChEBI" id="CHEBI:30413"/>
    </ligand>
    <ligandPart>
        <name>Fe</name>
        <dbReference type="ChEBI" id="CHEBI:18248"/>
    </ligandPart>
</feature>
<dbReference type="GO" id="GO:0020037">
    <property type="term" value="F:heme binding"/>
    <property type="evidence" value="ECO:0007669"/>
    <property type="project" value="InterPro"/>
</dbReference>
<evidence type="ECO:0000256" key="6">
    <source>
        <dbReference type="ARBA" id="ARBA00023004"/>
    </source>
</evidence>
<evidence type="ECO:0000256" key="1">
    <source>
        <dbReference type="ARBA" id="ARBA00001971"/>
    </source>
</evidence>
<dbReference type="CDD" id="cd11045">
    <property type="entry name" value="CYP136-like"/>
    <property type="match status" value="1"/>
</dbReference>
<evidence type="ECO:0000256" key="5">
    <source>
        <dbReference type="ARBA" id="ARBA00023002"/>
    </source>
</evidence>
<evidence type="ECO:0000256" key="4">
    <source>
        <dbReference type="ARBA" id="ARBA00022723"/>
    </source>
</evidence>
<dbReference type="InterPro" id="IPR017972">
    <property type="entry name" value="Cyt_P450_CS"/>
</dbReference>
<comment type="caution">
    <text evidence="10">The sequence shown here is derived from an EMBL/GenBank/DDBJ whole genome shotgun (WGS) entry which is preliminary data.</text>
</comment>
<evidence type="ECO:0000256" key="3">
    <source>
        <dbReference type="ARBA" id="ARBA00022617"/>
    </source>
</evidence>
<proteinExistence type="inferred from homology"/>
<keyword evidence="4 8" id="KW-0479">Metal-binding</keyword>
<evidence type="ECO:0000256" key="2">
    <source>
        <dbReference type="ARBA" id="ARBA00010617"/>
    </source>
</evidence>
<keyword evidence="7 9" id="KW-0503">Monooxygenase</keyword>
<keyword evidence="6 8" id="KW-0408">Iron</keyword>
<dbReference type="Pfam" id="PF00067">
    <property type="entry name" value="p450"/>
    <property type="match status" value="1"/>
</dbReference>
<dbReference type="PRINTS" id="PR00465">
    <property type="entry name" value="EP450IV"/>
</dbReference>
<gene>
    <name evidence="10" type="ORF">C5F51_16490</name>
</gene>
<reference evidence="10 11" key="1">
    <citation type="submission" date="2018-02" db="EMBL/GenBank/DDBJ databases">
        <title>8 Nocardia nova and 1 Nocardia cyriacigeorgica strain used for evolution to TMP-SMX.</title>
        <authorList>
            <person name="Mehta H."/>
            <person name="Weng J."/>
            <person name="Shamoo Y."/>
        </authorList>
    </citation>
    <scope>NUCLEOTIDE SEQUENCE [LARGE SCALE GENOMIC DNA]</scope>
    <source>
        <strain evidence="10 11">BAA2227</strain>
    </source>
</reference>
<evidence type="ECO:0000256" key="9">
    <source>
        <dbReference type="RuleBase" id="RU000461"/>
    </source>
</evidence>
<evidence type="ECO:0000256" key="7">
    <source>
        <dbReference type="ARBA" id="ARBA00023033"/>
    </source>
</evidence>